<dbReference type="EMBL" id="CAEKDK010000002">
    <property type="protein sequence ID" value="CAB4270250.1"/>
    <property type="molecule type" value="Genomic_DNA"/>
</dbReference>
<accession>A0A6J5WN03</accession>
<proteinExistence type="predicted"/>
<name>A0A6J5WN03_PRUAR</name>
<evidence type="ECO:0000313" key="4">
    <source>
        <dbReference type="Proteomes" id="UP000507245"/>
    </source>
</evidence>
<evidence type="ECO:0000313" key="3">
    <source>
        <dbReference type="Proteomes" id="UP000507222"/>
    </source>
</evidence>
<dbReference type="Proteomes" id="UP000507245">
    <property type="component" value="Unassembled WGS sequence"/>
</dbReference>
<gene>
    <name evidence="1" type="ORF">CURHAP_LOCUS16306</name>
    <name evidence="2" type="ORF">ORAREDHAP_LOCUS15897</name>
</gene>
<evidence type="ECO:0000313" key="1">
    <source>
        <dbReference type="EMBL" id="CAB4270250.1"/>
    </source>
</evidence>
<reference evidence="2 3" key="2">
    <citation type="submission" date="2020-05" db="EMBL/GenBank/DDBJ databases">
        <authorList>
            <person name="Campoy J."/>
            <person name="Schneeberger K."/>
            <person name="Spophaly S."/>
        </authorList>
    </citation>
    <scope>NUCLEOTIDE SEQUENCE [LARGE SCALE GENOMIC DNA]</scope>
    <source>
        <strain evidence="2">PruArmRojPasFocal</strain>
    </source>
</reference>
<keyword evidence="4" id="KW-1185">Reference proteome</keyword>
<organism evidence="2 4">
    <name type="scientific">Prunus armeniaca</name>
    <name type="common">Apricot</name>
    <name type="synonym">Armeniaca vulgaris</name>
    <dbReference type="NCBI Taxonomy" id="36596"/>
    <lineage>
        <taxon>Eukaryota</taxon>
        <taxon>Viridiplantae</taxon>
        <taxon>Streptophyta</taxon>
        <taxon>Embryophyta</taxon>
        <taxon>Tracheophyta</taxon>
        <taxon>Spermatophyta</taxon>
        <taxon>Magnoliopsida</taxon>
        <taxon>eudicotyledons</taxon>
        <taxon>Gunneridae</taxon>
        <taxon>Pentapetalae</taxon>
        <taxon>rosids</taxon>
        <taxon>fabids</taxon>
        <taxon>Rosales</taxon>
        <taxon>Rosaceae</taxon>
        <taxon>Amygdaloideae</taxon>
        <taxon>Amygdaleae</taxon>
        <taxon>Prunus</taxon>
    </lineage>
</organism>
<dbReference type="AlphaFoldDB" id="A0A6J5WN03"/>
<evidence type="ECO:0000313" key="2">
    <source>
        <dbReference type="EMBL" id="CAB4300654.1"/>
    </source>
</evidence>
<reference evidence="4" key="1">
    <citation type="journal article" date="2020" name="Genome Biol.">
        <title>Gamete binning: chromosome-level and haplotype-resolved genome assembly enabled by high-throughput single-cell sequencing of gamete genomes.</title>
        <authorList>
            <person name="Campoy J.A."/>
            <person name="Sun H."/>
            <person name="Goel M."/>
            <person name="Jiao W.-B."/>
            <person name="Folz-Donahue K."/>
            <person name="Wang N."/>
            <person name="Rubio M."/>
            <person name="Liu C."/>
            <person name="Kukat C."/>
            <person name="Ruiz D."/>
            <person name="Huettel B."/>
            <person name="Schneeberger K."/>
        </authorList>
    </citation>
    <scope>NUCLEOTIDE SEQUENCE [LARGE SCALE GENOMIC DNA]</scope>
    <source>
        <strain evidence="4">cv. Rojo Pasion</strain>
    </source>
</reference>
<dbReference type="Proteomes" id="UP000507222">
    <property type="component" value="Unassembled WGS sequence"/>
</dbReference>
<sequence>MHADHRSNLLYRFGRYGEQEFQTWPERSRRALGEKNEWSMGLKKEVDEVGEDRFIYEVKTKP</sequence>
<protein>
    <submittedName>
        <fullName evidence="2">Uncharacterized protein</fullName>
    </submittedName>
</protein>
<dbReference type="EMBL" id="CAEKKB010000002">
    <property type="protein sequence ID" value="CAB4300654.1"/>
    <property type="molecule type" value="Genomic_DNA"/>
</dbReference>